<accession>A0A1H0W457</accession>
<dbReference type="Pfam" id="PF13672">
    <property type="entry name" value="PP2C_2"/>
    <property type="match status" value="1"/>
</dbReference>
<evidence type="ECO:0000313" key="2">
    <source>
        <dbReference type="EMBL" id="SDP85502.1"/>
    </source>
</evidence>
<dbReference type="SMART" id="SM00331">
    <property type="entry name" value="PP2C_SIG"/>
    <property type="match status" value="1"/>
</dbReference>
<protein>
    <submittedName>
        <fullName evidence="2">Serine/threonine protein phosphatase PrpC</fullName>
    </submittedName>
</protein>
<dbReference type="InterPro" id="IPR036457">
    <property type="entry name" value="PPM-type-like_dom_sf"/>
</dbReference>
<keyword evidence="3" id="KW-1185">Reference proteome</keyword>
<evidence type="ECO:0000313" key="3">
    <source>
        <dbReference type="Proteomes" id="UP000199317"/>
    </source>
</evidence>
<dbReference type="EMBL" id="FNJL01000032">
    <property type="protein sequence ID" value="SDP85502.1"/>
    <property type="molecule type" value="Genomic_DNA"/>
</dbReference>
<name>A0A1H0W457_9BURK</name>
<evidence type="ECO:0000259" key="1">
    <source>
        <dbReference type="PROSITE" id="PS51746"/>
    </source>
</evidence>
<gene>
    <name evidence="2" type="ORF">SAMN04489708_13232</name>
</gene>
<organism evidence="2 3">
    <name type="scientific">Paracidovorax cattleyae</name>
    <dbReference type="NCBI Taxonomy" id="80868"/>
    <lineage>
        <taxon>Bacteria</taxon>
        <taxon>Pseudomonadati</taxon>
        <taxon>Pseudomonadota</taxon>
        <taxon>Betaproteobacteria</taxon>
        <taxon>Burkholderiales</taxon>
        <taxon>Comamonadaceae</taxon>
        <taxon>Paracidovorax</taxon>
    </lineage>
</organism>
<dbReference type="RefSeq" id="WP_092838479.1">
    <property type="nucleotide sequence ID" value="NZ_CP028290.1"/>
</dbReference>
<dbReference type="InterPro" id="IPR001932">
    <property type="entry name" value="PPM-type_phosphatase-like_dom"/>
</dbReference>
<reference evidence="3" key="1">
    <citation type="submission" date="2016-10" db="EMBL/GenBank/DDBJ databases">
        <authorList>
            <person name="Varghese N."/>
            <person name="Submissions S."/>
        </authorList>
    </citation>
    <scope>NUCLEOTIDE SEQUENCE [LARGE SCALE GENOMIC DNA]</scope>
    <source>
        <strain evidence="3">DSM 17101</strain>
    </source>
</reference>
<proteinExistence type="predicted"/>
<dbReference type="SMART" id="SM00332">
    <property type="entry name" value="PP2Cc"/>
    <property type="match status" value="1"/>
</dbReference>
<dbReference type="SUPFAM" id="SSF81606">
    <property type="entry name" value="PP2C-like"/>
    <property type="match status" value="1"/>
</dbReference>
<dbReference type="Gene3D" id="3.60.40.10">
    <property type="entry name" value="PPM-type phosphatase domain"/>
    <property type="match status" value="1"/>
</dbReference>
<dbReference type="OrthoDB" id="9801841at2"/>
<dbReference type="Proteomes" id="UP000199317">
    <property type="component" value="Unassembled WGS sequence"/>
</dbReference>
<dbReference type="AlphaFoldDB" id="A0A1H0W457"/>
<dbReference type="PROSITE" id="PS51746">
    <property type="entry name" value="PPM_2"/>
    <property type="match status" value="1"/>
</dbReference>
<feature type="domain" description="PPM-type phosphatase" evidence="1">
    <location>
        <begin position="13"/>
        <end position="255"/>
    </location>
</feature>
<sequence>MIFHIAGEEFRFRVMAASLSEKGGREVNEDFLGMVDMGHRGLCCVLADGAGGHGHGGLAARITVNAVLEGFGHNPLFAPAGLASLISLAEHAVAGAQPLSISRKHMSATVVLLCIDRKTGRALWAHWGDSRLYWFRDQKVRQITEDHSVVQQLLHAGVYRNQDPRRLPNRSVLAGAIGAESQIPPTVLPRPIELAAGDAFLLCSDGLWEGLHEEQMESALRHSQSPQEWLEQMEAAVRAQAKSYQDNFSALAVWVADSEDGA</sequence>